<sequence>MHLGEPFPVYDGVLERERRPRSPRRPAPPAASCVGARLFPVRRLQRGQSICSSGFLFAIFFSASLEDHCFLASAARKFTEMCWVWRFCLRYFFCYPADVVSPADDYIEMVYLGLDAADYGDLEFTTSESSIDEHEPPAKNGRCSDLGLYSDDE</sequence>
<accession>A0A4C2A1F8</accession>
<evidence type="ECO:0000313" key="3">
    <source>
        <dbReference type="Proteomes" id="UP000299102"/>
    </source>
</evidence>
<organism evidence="2 3">
    <name type="scientific">Eumeta variegata</name>
    <name type="common">Bagworm moth</name>
    <name type="synonym">Eumeta japonica</name>
    <dbReference type="NCBI Taxonomy" id="151549"/>
    <lineage>
        <taxon>Eukaryota</taxon>
        <taxon>Metazoa</taxon>
        <taxon>Ecdysozoa</taxon>
        <taxon>Arthropoda</taxon>
        <taxon>Hexapoda</taxon>
        <taxon>Insecta</taxon>
        <taxon>Pterygota</taxon>
        <taxon>Neoptera</taxon>
        <taxon>Endopterygota</taxon>
        <taxon>Lepidoptera</taxon>
        <taxon>Glossata</taxon>
        <taxon>Ditrysia</taxon>
        <taxon>Tineoidea</taxon>
        <taxon>Psychidae</taxon>
        <taxon>Oiketicinae</taxon>
        <taxon>Eumeta</taxon>
    </lineage>
</organism>
<dbReference type="EMBL" id="BGZK01002303">
    <property type="protein sequence ID" value="GBP92727.1"/>
    <property type="molecule type" value="Genomic_DNA"/>
</dbReference>
<protein>
    <submittedName>
        <fullName evidence="2">Uncharacterized protein</fullName>
    </submittedName>
</protein>
<keyword evidence="3" id="KW-1185">Reference proteome</keyword>
<dbReference type="Proteomes" id="UP000299102">
    <property type="component" value="Unassembled WGS sequence"/>
</dbReference>
<proteinExistence type="predicted"/>
<feature type="region of interest" description="Disordered" evidence="1">
    <location>
        <begin position="128"/>
        <end position="153"/>
    </location>
</feature>
<evidence type="ECO:0000313" key="2">
    <source>
        <dbReference type="EMBL" id="GBP92727.1"/>
    </source>
</evidence>
<gene>
    <name evidence="2" type="ORF">EVAR_62733_1</name>
</gene>
<evidence type="ECO:0000256" key="1">
    <source>
        <dbReference type="SAM" id="MobiDB-lite"/>
    </source>
</evidence>
<comment type="caution">
    <text evidence="2">The sequence shown here is derived from an EMBL/GenBank/DDBJ whole genome shotgun (WGS) entry which is preliminary data.</text>
</comment>
<name>A0A4C2A1F8_EUMVA</name>
<dbReference type="AlphaFoldDB" id="A0A4C2A1F8"/>
<reference evidence="2 3" key="1">
    <citation type="journal article" date="2019" name="Commun. Biol.">
        <title>The bagworm genome reveals a unique fibroin gene that provides high tensile strength.</title>
        <authorList>
            <person name="Kono N."/>
            <person name="Nakamura H."/>
            <person name="Ohtoshi R."/>
            <person name="Tomita M."/>
            <person name="Numata K."/>
            <person name="Arakawa K."/>
        </authorList>
    </citation>
    <scope>NUCLEOTIDE SEQUENCE [LARGE SCALE GENOMIC DNA]</scope>
</reference>